<dbReference type="Gene3D" id="4.10.220.110">
    <property type="match status" value="1"/>
</dbReference>
<protein>
    <submittedName>
        <fullName evidence="6">Type IV secretion protein Rhs</fullName>
    </submittedName>
</protein>
<dbReference type="InterPro" id="IPR054030">
    <property type="entry name" value="Gp5_Vgr_C"/>
</dbReference>
<dbReference type="SUPFAM" id="SSF69255">
    <property type="entry name" value="gp5 N-terminal domain-like"/>
    <property type="match status" value="1"/>
</dbReference>
<dbReference type="InterPro" id="IPR017847">
    <property type="entry name" value="T6SS_RhsGE_Vgr_subset"/>
</dbReference>
<dbReference type="InterPro" id="IPR037026">
    <property type="entry name" value="Vgr_OB-fold_dom_sf"/>
</dbReference>
<dbReference type="NCBIfam" id="TIGR03361">
    <property type="entry name" value="VI_Rhs_Vgr"/>
    <property type="match status" value="1"/>
</dbReference>
<evidence type="ECO:0000256" key="2">
    <source>
        <dbReference type="ARBA" id="ARBA00005558"/>
    </source>
</evidence>
<evidence type="ECO:0000256" key="1">
    <source>
        <dbReference type="ARBA" id="ARBA00004613"/>
    </source>
</evidence>
<sequence>MLKATQKNNIISISTPLGKDTLYLTHLTATEAISQLFSINVSMFTVGTQISLDSLVGKNVCITLRNAESDGAARYFHGVVSHLESAGMRTAASDVSQDYIDYQAVIVPRMALMKKRSNCRIFQNMSVIDIISDLFGQHNVAFQNKTTRTYPKYEYCVQYLESDLDFVCRLLQQEGIFFFFEHSVSAHTLVLADDITAYKPCAEEKVRCFSGHLAESHVAHWQGGMSMVSGGFMQKGYDYEQPKLYPSGSHANASLPDQSTLEVYDYLGESELNKRAQPFANNQLEALQKDMNKCSGQGDCRSFSVGKFFSFKDHENSSYKGKSFLITALRTSATQPNQSGAGQSASIGVYQNDFECVPKSTPYRPTLQINKPLINGVQTAVVTGESGDEQHIDKFGRVKVQFHWDRDGEFNSKSSCWIRVAQSWAGNKWGAFFFPRVGQEVLVEFINGDPDQPIISGAVYNADLMPPYALPAKKTQSGIKSHSTKEGGADNFNELRFDDEKGKELLFLQAEKDHQLNVKNDQKDTIGNDRFLDIVNNDSGKIGNDRTTEVVNNDTLKVGKDRSDDIGSNDTLKVGKALNIEAGKEVVIKTGSASIKMSSDGSISIEGTNIQIKGTNVKVNGTSIALKAAQIKLN</sequence>
<evidence type="ECO:0000313" key="6">
    <source>
        <dbReference type="EMBL" id="ARD22736.1"/>
    </source>
</evidence>
<dbReference type="SUPFAM" id="SSF69279">
    <property type="entry name" value="Phage tail proteins"/>
    <property type="match status" value="2"/>
</dbReference>
<dbReference type="NCBIfam" id="TIGR01646">
    <property type="entry name" value="vgr_GE"/>
    <property type="match status" value="1"/>
</dbReference>
<comment type="subcellular location">
    <subcellularLocation>
        <location evidence="1">Secreted</location>
    </subcellularLocation>
</comment>
<evidence type="ECO:0000313" key="7">
    <source>
        <dbReference type="Proteomes" id="UP000191820"/>
    </source>
</evidence>
<dbReference type="Proteomes" id="UP000191820">
    <property type="component" value="Chromosome"/>
</dbReference>
<dbReference type="Gene3D" id="2.30.110.50">
    <property type="match status" value="1"/>
</dbReference>
<dbReference type="InterPro" id="IPR050708">
    <property type="entry name" value="T6SS_VgrG/RHS"/>
</dbReference>
<accession>A0ABM6JL18</accession>
<keyword evidence="3" id="KW-0964">Secreted</keyword>
<dbReference type="SUPFAM" id="SSF69349">
    <property type="entry name" value="Phage fibre proteins"/>
    <property type="match status" value="1"/>
</dbReference>
<dbReference type="RefSeq" id="WP_080915967.1">
    <property type="nucleotide sequence ID" value="NZ_CP020472.1"/>
</dbReference>
<dbReference type="Pfam" id="PF05954">
    <property type="entry name" value="Phage_GPD"/>
    <property type="match status" value="1"/>
</dbReference>
<dbReference type="EMBL" id="CP020472">
    <property type="protein sequence ID" value="ARD22736.1"/>
    <property type="molecule type" value="Genomic_DNA"/>
</dbReference>
<dbReference type="PANTHER" id="PTHR32305">
    <property type="match status" value="1"/>
</dbReference>
<name>A0ABM6JL18_9GAMM</name>
<evidence type="ECO:0000259" key="4">
    <source>
        <dbReference type="Pfam" id="PF04717"/>
    </source>
</evidence>
<dbReference type="Gene3D" id="3.55.50.10">
    <property type="entry name" value="Baseplate protein-like domains"/>
    <property type="match status" value="1"/>
</dbReference>
<feature type="domain" description="Gp5/Type VI secretion system Vgr protein OB-fold" evidence="4">
    <location>
        <begin position="389"/>
        <end position="460"/>
    </location>
</feature>
<dbReference type="InterPro" id="IPR006531">
    <property type="entry name" value="Gp5/Vgr_OB"/>
</dbReference>
<dbReference type="Pfam" id="PF04717">
    <property type="entry name" value="Phage_base_V"/>
    <property type="match status" value="1"/>
</dbReference>
<dbReference type="InterPro" id="IPR006533">
    <property type="entry name" value="T6SS_Vgr_RhsGE"/>
</dbReference>
<feature type="domain" description="Gp5/Type VI secretion system Vgr C-terminal trimerisation" evidence="5">
    <location>
        <begin position="477"/>
        <end position="585"/>
    </location>
</feature>
<dbReference type="Gene3D" id="2.40.50.230">
    <property type="entry name" value="Gp5 N-terminal domain"/>
    <property type="match status" value="1"/>
</dbReference>
<proteinExistence type="inferred from homology"/>
<evidence type="ECO:0000259" key="5">
    <source>
        <dbReference type="Pfam" id="PF22178"/>
    </source>
</evidence>
<dbReference type="Pfam" id="PF22178">
    <property type="entry name" value="Gp5_trimer_C"/>
    <property type="match status" value="1"/>
</dbReference>
<keyword evidence="7" id="KW-1185">Reference proteome</keyword>
<organism evidence="6 7">
    <name type="scientific">Shewanella japonica</name>
    <dbReference type="NCBI Taxonomy" id="93973"/>
    <lineage>
        <taxon>Bacteria</taxon>
        <taxon>Pseudomonadati</taxon>
        <taxon>Pseudomonadota</taxon>
        <taxon>Gammaproteobacteria</taxon>
        <taxon>Alteromonadales</taxon>
        <taxon>Shewanellaceae</taxon>
        <taxon>Shewanella</taxon>
    </lineage>
</organism>
<evidence type="ECO:0000256" key="3">
    <source>
        <dbReference type="ARBA" id="ARBA00022525"/>
    </source>
</evidence>
<reference evidence="6 7" key="1">
    <citation type="submission" date="2017-03" db="EMBL/GenBank/DDBJ databases">
        <title>Genome sequencing of Shewanella japonica KCTC 22435.</title>
        <authorList>
            <person name="Kim K.M."/>
        </authorList>
    </citation>
    <scope>NUCLEOTIDE SEQUENCE [LARGE SCALE GENOMIC DNA]</scope>
    <source>
        <strain evidence="6 7">KCTC 22435</strain>
    </source>
</reference>
<dbReference type="PANTHER" id="PTHR32305:SF15">
    <property type="entry name" value="PROTEIN RHSA-RELATED"/>
    <property type="match status" value="1"/>
</dbReference>
<gene>
    <name evidence="6" type="ORF">SJ2017_2446</name>
</gene>
<comment type="similarity">
    <text evidence="2">Belongs to the VgrG protein family.</text>
</comment>